<evidence type="ECO:0000256" key="1">
    <source>
        <dbReference type="ARBA" id="ARBA00022723"/>
    </source>
</evidence>
<dbReference type="Gene3D" id="3.30.40.10">
    <property type="entry name" value="Zinc/RING finger domain, C3HC4 (zinc finger)"/>
    <property type="match status" value="1"/>
</dbReference>
<protein>
    <submittedName>
        <fullName evidence="11">DEAD/SNF2-like helicase</fullName>
    </submittedName>
</protein>
<dbReference type="InterPro" id="IPR000330">
    <property type="entry name" value="SNF2_N"/>
</dbReference>
<dbReference type="InterPro" id="IPR050628">
    <property type="entry name" value="SNF2_RAD54_helicase_TF"/>
</dbReference>
<keyword evidence="3 8" id="KW-0863">Zinc-finger</keyword>
<keyword evidence="9" id="KW-0175">Coiled coil</keyword>
<dbReference type="Pfam" id="PF00097">
    <property type="entry name" value="zf-C3HC4"/>
    <property type="match status" value="1"/>
</dbReference>
<dbReference type="InterPro" id="IPR013083">
    <property type="entry name" value="Znf_RING/FYVE/PHD"/>
</dbReference>
<evidence type="ECO:0000313" key="11">
    <source>
        <dbReference type="EMBL" id="VBB18452.1"/>
    </source>
</evidence>
<organism evidence="11 12">
    <name type="scientific">Yasminevirus sp. GU-2018</name>
    <dbReference type="NCBI Taxonomy" id="2420051"/>
    <lineage>
        <taxon>Viruses</taxon>
        <taxon>Varidnaviria</taxon>
        <taxon>Bamfordvirae</taxon>
        <taxon>Nucleocytoviricota</taxon>
        <taxon>Megaviricetes</taxon>
        <taxon>Imitervirales</taxon>
        <taxon>Mimiviridae</taxon>
        <taxon>Klosneuvirinae</taxon>
        <taxon>Yasminevirus</taxon>
        <taxon>Yasminevirus saudimassiliense</taxon>
    </lineage>
</organism>
<dbReference type="Proteomes" id="UP000594342">
    <property type="component" value="Unassembled WGS sequence"/>
</dbReference>
<keyword evidence="1" id="KW-0479">Metal-binding</keyword>
<dbReference type="SMART" id="SM00487">
    <property type="entry name" value="DEXDc"/>
    <property type="match status" value="1"/>
</dbReference>
<dbReference type="InterPro" id="IPR001841">
    <property type="entry name" value="Znf_RING"/>
</dbReference>
<evidence type="ECO:0000256" key="7">
    <source>
        <dbReference type="ARBA" id="ARBA00022840"/>
    </source>
</evidence>
<dbReference type="GO" id="GO:0005524">
    <property type="term" value="F:ATP binding"/>
    <property type="evidence" value="ECO:0007669"/>
    <property type="project" value="UniProtKB-KW"/>
</dbReference>
<evidence type="ECO:0000313" key="12">
    <source>
        <dbReference type="Proteomes" id="UP000594342"/>
    </source>
</evidence>
<evidence type="ECO:0000256" key="3">
    <source>
        <dbReference type="ARBA" id="ARBA00022771"/>
    </source>
</evidence>
<dbReference type="Pfam" id="PF00176">
    <property type="entry name" value="SNF2-rel_dom"/>
    <property type="match status" value="1"/>
</dbReference>
<keyword evidence="5 11" id="KW-0347">Helicase</keyword>
<dbReference type="PANTHER" id="PTHR45626">
    <property type="entry name" value="TRANSCRIPTION TERMINATION FACTOR 2-RELATED"/>
    <property type="match status" value="1"/>
</dbReference>
<dbReference type="Gene3D" id="3.40.50.300">
    <property type="entry name" value="P-loop containing nucleotide triphosphate hydrolases"/>
    <property type="match status" value="2"/>
</dbReference>
<keyword evidence="6" id="KW-0862">Zinc</keyword>
<dbReference type="InterPro" id="IPR027417">
    <property type="entry name" value="P-loop_NTPase"/>
</dbReference>
<accession>A0A5K0UAC9</accession>
<dbReference type="PANTHER" id="PTHR45626:SF17">
    <property type="entry name" value="HELICASE-LIKE TRANSCRIPTION FACTOR"/>
    <property type="match status" value="1"/>
</dbReference>
<dbReference type="Pfam" id="PF00271">
    <property type="entry name" value="Helicase_C"/>
    <property type="match status" value="1"/>
</dbReference>
<dbReference type="GO" id="GO:0016787">
    <property type="term" value="F:hydrolase activity"/>
    <property type="evidence" value="ECO:0007669"/>
    <property type="project" value="UniProtKB-KW"/>
</dbReference>
<keyword evidence="7" id="KW-0067">ATP-binding</keyword>
<dbReference type="GO" id="GO:0004386">
    <property type="term" value="F:helicase activity"/>
    <property type="evidence" value="ECO:0007669"/>
    <property type="project" value="UniProtKB-KW"/>
</dbReference>
<keyword evidence="2" id="KW-0547">Nucleotide-binding</keyword>
<keyword evidence="4" id="KW-0378">Hydrolase</keyword>
<evidence type="ECO:0000259" key="10">
    <source>
        <dbReference type="PROSITE" id="PS50089"/>
    </source>
</evidence>
<dbReference type="SUPFAM" id="SSF52540">
    <property type="entry name" value="P-loop containing nucleoside triphosphate hydrolases"/>
    <property type="match status" value="2"/>
</dbReference>
<dbReference type="InterPro" id="IPR018957">
    <property type="entry name" value="Znf_C3HC4_RING-type"/>
</dbReference>
<keyword evidence="12" id="KW-1185">Reference proteome</keyword>
<evidence type="ECO:0000256" key="9">
    <source>
        <dbReference type="SAM" id="Coils"/>
    </source>
</evidence>
<dbReference type="InterPro" id="IPR017907">
    <property type="entry name" value="Znf_RING_CS"/>
</dbReference>
<gene>
    <name evidence="11" type="ORF">YASMINEVIRUS_915</name>
</gene>
<dbReference type="PROSITE" id="PS50089">
    <property type="entry name" value="ZF_RING_2"/>
    <property type="match status" value="1"/>
</dbReference>
<dbReference type="EMBL" id="UPSH01000001">
    <property type="protein sequence ID" value="VBB18452.1"/>
    <property type="molecule type" value="Genomic_DNA"/>
</dbReference>
<dbReference type="SMART" id="SM00490">
    <property type="entry name" value="HELICc"/>
    <property type="match status" value="1"/>
</dbReference>
<sequence>MTYTDLNEDSERIIQPIDLKVELMQHQKTAVFAMKDLENKGYVDVKFRYYDNEEKDLRIGTNIGVLGDKVGSGKTLIITSLILESPRPTDRPVYFASDKYTTIREIGINDDEKLDINVIVVPKGIQHQWEDAFKNFVKEGALTYVSHVDASTRDQLSDTVDTNDKPYIILCNERSVSDVQEKYSGKRWSRFILDEADTVQFASMAKVNASFIWLVTGTTNGIPYSKKKYIKDIFGKNITWQPDFLTIKNKNEYIDSSIQLPKPNRITIRCKTPYEVKLLAEHIPANIMNMINAGNSDEAIRALNCHADTKDNIFTVIERNYDMAIKNKEIELTAEKKKKYTSFEKTHEHKKRINRLEAVILKLKNKLESMKKSLYDANDELCPVCMCEFEKPTIVDCCAHKYCFNCLTLTMNKTGQKCPVCQTKITKNRMHVVTDQVAEEDDYDTNVPKKEQEVKREKMEELCKLVNSKKEGKFLVFADYDETFSKIEQVFKKQKIKYGILKGSSSVIRSTIEDFKKGKIKVIMLNAKNFGAGMNLQCATDIVMYHRFTKEMEEQIIGRGQRLGREGTLNVYYLIHDNEDASYVDPNFTDMNYQEWVEDGQDNIEDIKQDDH</sequence>
<dbReference type="GO" id="GO:0006281">
    <property type="term" value="P:DNA repair"/>
    <property type="evidence" value="ECO:0007669"/>
    <property type="project" value="TreeGrafter"/>
</dbReference>
<feature type="domain" description="RING-type" evidence="10">
    <location>
        <begin position="382"/>
        <end position="422"/>
    </location>
</feature>
<name>A0A5K0UAC9_9VIRU</name>
<comment type="caution">
    <text evidence="11">The sequence shown here is derived from an EMBL/GenBank/DDBJ whole genome shotgun (WGS) entry which is preliminary data.</text>
</comment>
<dbReference type="GO" id="GO:0008094">
    <property type="term" value="F:ATP-dependent activity, acting on DNA"/>
    <property type="evidence" value="ECO:0007669"/>
    <property type="project" value="TreeGrafter"/>
</dbReference>
<dbReference type="PROSITE" id="PS00518">
    <property type="entry name" value="ZF_RING_1"/>
    <property type="match status" value="1"/>
</dbReference>
<evidence type="ECO:0000256" key="6">
    <source>
        <dbReference type="ARBA" id="ARBA00022833"/>
    </source>
</evidence>
<dbReference type="InterPro" id="IPR014001">
    <property type="entry name" value="Helicase_ATP-bd"/>
</dbReference>
<proteinExistence type="predicted"/>
<dbReference type="SMART" id="SM00184">
    <property type="entry name" value="RING"/>
    <property type="match status" value="1"/>
</dbReference>
<evidence type="ECO:0000256" key="8">
    <source>
        <dbReference type="PROSITE-ProRule" id="PRU00175"/>
    </source>
</evidence>
<evidence type="ECO:0000256" key="2">
    <source>
        <dbReference type="ARBA" id="ARBA00022741"/>
    </source>
</evidence>
<evidence type="ECO:0000256" key="4">
    <source>
        <dbReference type="ARBA" id="ARBA00022801"/>
    </source>
</evidence>
<dbReference type="GO" id="GO:0008270">
    <property type="term" value="F:zinc ion binding"/>
    <property type="evidence" value="ECO:0007669"/>
    <property type="project" value="UniProtKB-KW"/>
</dbReference>
<dbReference type="SUPFAM" id="SSF57850">
    <property type="entry name" value="RING/U-box"/>
    <property type="match status" value="1"/>
</dbReference>
<reference evidence="11 12" key="1">
    <citation type="submission" date="2018-10" db="EMBL/GenBank/DDBJ databases">
        <authorList>
            <consortium name="IHU Genomes"/>
        </authorList>
    </citation>
    <scope>NUCLEOTIDE SEQUENCE [LARGE SCALE GENOMIC DNA]</scope>
    <source>
        <strain evidence="11 12">A1</strain>
    </source>
</reference>
<evidence type="ECO:0000256" key="5">
    <source>
        <dbReference type="ARBA" id="ARBA00022806"/>
    </source>
</evidence>
<dbReference type="InterPro" id="IPR001650">
    <property type="entry name" value="Helicase_C-like"/>
</dbReference>
<feature type="coiled-coil region" evidence="9">
    <location>
        <begin position="346"/>
        <end position="380"/>
    </location>
</feature>